<feature type="region of interest" description="Disordered" evidence="1">
    <location>
        <begin position="405"/>
        <end position="489"/>
    </location>
</feature>
<feature type="compositionally biased region" description="Basic residues" evidence="1">
    <location>
        <begin position="439"/>
        <end position="449"/>
    </location>
</feature>
<name>A0AAV5UX90_9BILA</name>
<dbReference type="AlphaFoldDB" id="A0AAV5UX90"/>
<organism evidence="2 3">
    <name type="scientific">Pristionchus fissidentatus</name>
    <dbReference type="NCBI Taxonomy" id="1538716"/>
    <lineage>
        <taxon>Eukaryota</taxon>
        <taxon>Metazoa</taxon>
        <taxon>Ecdysozoa</taxon>
        <taxon>Nematoda</taxon>
        <taxon>Chromadorea</taxon>
        <taxon>Rhabditida</taxon>
        <taxon>Rhabditina</taxon>
        <taxon>Diplogasteromorpha</taxon>
        <taxon>Diplogasteroidea</taxon>
        <taxon>Neodiplogasteridae</taxon>
        <taxon>Pristionchus</taxon>
    </lineage>
</organism>
<feature type="compositionally biased region" description="Low complexity" evidence="1">
    <location>
        <begin position="1"/>
        <end position="18"/>
    </location>
</feature>
<comment type="caution">
    <text evidence="2">The sequence shown here is derived from an EMBL/GenBank/DDBJ whole genome shotgun (WGS) entry which is preliminary data.</text>
</comment>
<proteinExistence type="predicted"/>
<sequence>VPVSDSVVSASMADDGSSLSNQEIRHIIREEDVTTNEKESSPLDPLMDHLFYTRNPNLEPPSCHLPVPGPITNNHKVTPDALVDESIPPPRSDTRYIFPSRTSVTYPDPYPHPRLIDLPRSAIAQRILKEQAEAALHDSSIDVQAPPVIPETSTVDDGIGHGEESIEEEVDVVGDESTPNEEVGKLHRIIVSPQVISQGALLPIARPRTIIDQALLTHELGRLMPSLEEISVQPLNAHSCICDKTTVMVQRVHEFARAMVTRMGACAASTPFTNPDRLTAGILGLSWRAVKRAVEKPSPKPGPLPPCRTQHRPPVRAITKNSARGEIHVDVKIAIVKDYIVNRLTQSACASKYGVKLSYVQYAVKRFRQMGTLYGGDKDVDQDKLPREASGAIRESALIKRLNEMPNPSIMEQKNIDGESNEEGEDMNELDEWNEKKTVAKARRGRKRRGMSEEIDTSTVWSDIDEDTKSDYASKEKAEELDESNKVRR</sequence>
<reference evidence="2" key="1">
    <citation type="submission" date="2023-10" db="EMBL/GenBank/DDBJ databases">
        <title>Genome assembly of Pristionchus species.</title>
        <authorList>
            <person name="Yoshida K."/>
            <person name="Sommer R.J."/>
        </authorList>
    </citation>
    <scope>NUCLEOTIDE SEQUENCE</scope>
    <source>
        <strain evidence="2">RS5133</strain>
    </source>
</reference>
<feature type="compositionally biased region" description="Basic and acidic residues" evidence="1">
    <location>
        <begin position="467"/>
        <end position="489"/>
    </location>
</feature>
<feature type="non-terminal residue" evidence="2">
    <location>
        <position position="1"/>
    </location>
</feature>
<gene>
    <name evidence="2" type="ORF">PFISCL1PPCAC_2504</name>
</gene>
<feature type="non-terminal residue" evidence="2">
    <location>
        <position position="489"/>
    </location>
</feature>
<feature type="compositionally biased region" description="Acidic residues" evidence="1">
    <location>
        <begin position="419"/>
        <end position="432"/>
    </location>
</feature>
<accession>A0AAV5UX90</accession>
<evidence type="ECO:0000313" key="2">
    <source>
        <dbReference type="EMBL" id="GMT11207.1"/>
    </source>
</evidence>
<dbReference type="Proteomes" id="UP001432322">
    <property type="component" value="Unassembled WGS sequence"/>
</dbReference>
<evidence type="ECO:0000313" key="3">
    <source>
        <dbReference type="Proteomes" id="UP001432322"/>
    </source>
</evidence>
<feature type="region of interest" description="Disordered" evidence="1">
    <location>
        <begin position="1"/>
        <end position="22"/>
    </location>
</feature>
<protein>
    <submittedName>
        <fullName evidence="2">Uncharacterized protein</fullName>
    </submittedName>
</protein>
<keyword evidence="3" id="KW-1185">Reference proteome</keyword>
<evidence type="ECO:0000256" key="1">
    <source>
        <dbReference type="SAM" id="MobiDB-lite"/>
    </source>
</evidence>
<dbReference type="EMBL" id="BTSY01000001">
    <property type="protein sequence ID" value="GMT11207.1"/>
    <property type="molecule type" value="Genomic_DNA"/>
</dbReference>